<dbReference type="Proteomes" id="UP000315115">
    <property type="component" value="Chromosome 1"/>
</dbReference>
<gene>
    <name evidence="1" type="ORF">VroAM7_18670</name>
</gene>
<dbReference type="Gene3D" id="3.40.50.11110">
    <property type="entry name" value="Sialyltransferase, C-terminal GT-B Rossman nucleotide-binding domain"/>
    <property type="match status" value="1"/>
</dbReference>
<sequence>MIGMMSKDADDTNDKTMYWTTHGKGVGQITDSIQSMGSLADIPLEEKMDYVDSAIVDLNLITDRLINVVLEESIVRYSNNTLSSEALTKVKGITIVLEGSGSITATDKTEKIIELAESAQNAGVETFTIYMFDTIDLGVLHEQRPQWAELLDHPYINVTPFSFNDVSREISTVHEIDTLTKLTEYFDYDLKNAFVKAGNYDPAKKLLVFFGSSRTTSSDSEEGRKGGDYNNMLLADFYAADSDIQAEYNVAIKPHYRLPWINKYIKAYHQETLSYFNNIPYEVLVLGSGKSFGGNVLPEINRVDSTYSTLLFSVDKKVINTIVDYSDYLGFYSEKDNVDYMKSNYSLLSGWSQPSKEILANDMKEQINAPHIKVTNVYDYINTK</sequence>
<dbReference type="AlphaFoldDB" id="A0A510I657"/>
<protein>
    <submittedName>
        <fullName evidence="1">Uncharacterized protein</fullName>
    </submittedName>
</protein>
<accession>A0A510I657</accession>
<dbReference type="EMBL" id="AP019798">
    <property type="protein sequence ID" value="BBL89214.1"/>
    <property type="molecule type" value="Genomic_DNA"/>
</dbReference>
<name>A0A510I657_9VIBR</name>
<proteinExistence type="predicted"/>
<evidence type="ECO:0000313" key="1">
    <source>
        <dbReference type="EMBL" id="BBL89214.1"/>
    </source>
</evidence>
<evidence type="ECO:0000313" key="2">
    <source>
        <dbReference type="Proteomes" id="UP000315115"/>
    </source>
</evidence>
<organism evidence="1 2">
    <name type="scientific">Vibrio rotiferianus</name>
    <dbReference type="NCBI Taxonomy" id="190895"/>
    <lineage>
        <taxon>Bacteria</taxon>
        <taxon>Pseudomonadati</taxon>
        <taxon>Pseudomonadota</taxon>
        <taxon>Gammaproteobacteria</taxon>
        <taxon>Vibrionales</taxon>
        <taxon>Vibrionaceae</taxon>
        <taxon>Vibrio</taxon>
    </lineage>
</organism>
<reference evidence="2" key="1">
    <citation type="submission" date="2019-07" db="EMBL/GenBank/DDBJ databases">
        <title>Complete Genome Sequences of Vibrion rotiferianus strain AM7.</title>
        <authorList>
            <person name="Miyazaki K."/>
            <person name="Wiseschart A."/>
            <person name="Pootanakit K."/>
            <person name="Ishimori K."/>
            <person name="Kitahara K."/>
        </authorList>
    </citation>
    <scope>NUCLEOTIDE SEQUENCE [LARGE SCALE GENOMIC DNA]</scope>
    <source>
        <strain evidence="2">AM7</strain>
    </source>
</reference>